<dbReference type="Pfam" id="PF11862">
    <property type="entry name" value="DUF3382"/>
    <property type="match status" value="1"/>
</dbReference>
<evidence type="ECO:0000256" key="6">
    <source>
        <dbReference type="SAM" id="Phobius"/>
    </source>
</evidence>
<feature type="domain" description="High-affinity branched-chain amino acid transport system permease LivHM N-terminal" evidence="7">
    <location>
        <begin position="8"/>
        <end position="100"/>
    </location>
</feature>
<evidence type="ECO:0000256" key="2">
    <source>
        <dbReference type="ARBA" id="ARBA00022475"/>
    </source>
</evidence>
<evidence type="ECO:0000259" key="7">
    <source>
        <dbReference type="Pfam" id="PF11862"/>
    </source>
</evidence>
<evidence type="ECO:0000313" key="8">
    <source>
        <dbReference type="EMBL" id="ANJ56279.1"/>
    </source>
</evidence>
<feature type="transmembrane region" description="Helical" evidence="6">
    <location>
        <begin position="261"/>
        <end position="279"/>
    </location>
</feature>
<dbReference type="PANTHER" id="PTHR30482:SF20">
    <property type="entry name" value="HIGH-AFFINITY BRANCHED-CHAIN AMINO ACID TRANSPORT SYSTEM PERMEASE PROTEIN LIVM"/>
    <property type="match status" value="1"/>
</dbReference>
<feature type="transmembrane region" description="Helical" evidence="6">
    <location>
        <begin position="315"/>
        <end position="336"/>
    </location>
</feature>
<evidence type="ECO:0000256" key="1">
    <source>
        <dbReference type="ARBA" id="ARBA00004429"/>
    </source>
</evidence>
<sequence>MKKSITHTLKSALLPALITVLLALPLAGLQLQDLSGKNGLNIRPLWVIVPAIIVFIGHCLLQILRDRHTVKPSVGRPSNKSALIAHISPRLFLMVGVVAIVFPLLPFTSRYELDLATTFLIYVMLGWGLNIVVGMAGLLDLGYVAFYAAGAYTFGYLSVNYGISFWAALPLCGLVAASLGFLLGFPVLRLRGDYLAIVTLGFGEIIRIFLINLTDVTGGPNGIAGIARPTFFGHPFVASVPDGTMTFADIFHLDFSADHRIAWLYYIILGLVALTFLLTERLRRLPIGRSWEALREDETACQAVGINPTSVKLTAFTLGAMLGGFAGCFFAARQGFISPESFTFTESAIILAIVVLGGMGSQLGVLLAAVVLVGLPELGREFAEYRMLLFGLAMVFIMIWRPQGLIAGRKPSILAPAELPNLQVSESLR</sequence>
<organism evidence="8 9">
    <name type="scientific">Pseudomonas silesiensis</name>
    <dbReference type="NCBI Taxonomy" id="1853130"/>
    <lineage>
        <taxon>Bacteria</taxon>
        <taxon>Pseudomonadati</taxon>
        <taxon>Pseudomonadota</taxon>
        <taxon>Gammaproteobacteria</taxon>
        <taxon>Pseudomonadales</taxon>
        <taxon>Pseudomonadaceae</taxon>
        <taxon>Pseudomonas</taxon>
    </lineage>
</organism>
<evidence type="ECO:0000256" key="4">
    <source>
        <dbReference type="ARBA" id="ARBA00022989"/>
    </source>
</evidence>
<dbReference type="AlphaFoldDB" id="A0A191YU37"/>
<feature type="transmembrane region" description="Helical" evidence="6">
    <location>
        <begin position="44"/>
        <end position="61"/>
    </location>
</feature>
<dbReference type="GO" id="GO:0005886">
    <property type="term" value="C:plasma membrane"/>
    <property type="evidence" value="ECO:0007669"/>
    <property type="project" value="UniProtKB-SubCell"/>
</dbReference>
<dbReference type="GO" id="GO:0015658">
    <property type="term" value="F:branched-chain amino acid transmembrane transporter activity"/>
    <property type="evidence" value="ECO:0007669"/>
    <property type="project" value="InterPro"/>
</dbReference>
<evidence type="ECO:0000256" key="5">
    <source>
        <dbReference type="ARBA" id="ARBA00023136"/>
    </source>
</evidence>
<dbReference type="InterPro" id="IPR021807">
    <property type="entry name" value="LivHM_N"/>
</dbReference>
<dbReference type="OrthoDB" id="9814461at2"/>
<reference evidence="8 9" key="1">
    <citation type="journal article" date="2018" name="Syst. Appl. Microbiol.">
        <title>Pseudomonas silesiensis sp. nov. strain A3T isolated from a biological pesticide sewage treatment plant and analysis of the complete genome sequence.</title>
        <authorList>
            <person name="Kaminski M.A."/>
            <person name="Furmanczyk E.M."/>
            <person name="Sobczak A."/>
            <person name="Dziembowski A."/>
            <person name="Lipinski L."/>
        </authorList>
    </citation>
    <scope>NUCLEOTIDE SEQUENCE [LARGE SCALE GENOMIC DNA]</scope>
    <source>
        <strain evidence="8 9">A3</strain>
    </source>
</reference>
<comment type="subcellular location">
    <subcellularLocation>
        <location evidence="1">Cell inner membrane</location>
        <topology evidence="1">Multi-pass membrane protein</topology>
    </subcellularLocation>
</comment>
<dbReference type="PANTHER" id="PTHR30482">
    <property type="entry name" value="HIGH-AFFINITY BRANCHED-CHAIN AMINO ACID TRANSPORT SYSTEM PERMEASE"/>
    <property type="match status" value="1"/>
</dbReference>
<feature type="transmembrane region" description="Helical" evidence="6">
    <location>
        <begin position="141"/>
        <end position="159"/>
    </location>
</feature>
<dbReference type="Proteomes" id="UP000078354">
    <property type="component" value="Chromosome"/>
</dbReference>
<dbReference type="Pfam" id="PF02653">
    <property type="entry name" value="BPD_transp_2"/>
    <property type="match status" value="1"/>
</dbReference>
<feature type="transmembrane region" description="Helical" evidence="6">
    <location>
        <begin position="348"/>
        <end position="373"/>
    </location>
</feature>
<dbReference type="InterPro" id="IPR001851">
    <property type="entry name" value="ABC_transp_permease"/>
</dbReference>
<feature type="transmembrane region" description="Helical" evidence="6">
    <location>
        <begin position="385"/>
        <end position="402"/>
    </location>
</feature>
<evidence type="ECO:0000256" key="3">
    <source>
        <dbReference type="ARBA" id="ARBA00022692"/>
    </source>
</evidence>
<dbReference type="STRING" id="1853130.PMA3_14460"/>
<dbReference type="CDD" id="cd06581">
    <property type="entry name" value="TM_PBP1_LivM_like"/>
    <property type="match status" value="1"/>
</dbReference>
<dbReference type="EMBL" id="CP014870">
    <property type="protein sequence ID" value="ANJ56279.1"/>
    <property type="molecule type" value="Genomic_DNA"/>
</dbReference>
<evidence type="ECO:0000313" key="9">
    <source>
        <dbReference type="Proteomes" id="UP000078354"/>
    </source>
</evidence>
<feature type="transmembrane region" description="Helical" evidence="6">
    <location>
        <begin position="194"/>
        <end position="213"/>
    </location>
</feature>
<feature type="transmembrane region" description="Helical" evidence="6">
    <location>
        <begin position="82"/>
        <end position="103"/>
    </location>
</feature>
<protein>
    <submittedName>
        <fullName evidence="8">Branched-chain amino acid ABC transporter permease</fullName>
    </submittedName>
</protein>
<name>A0A191YU37_9PSED</name>
<keyword evidence="4 6" id="KW-1133">Transmembrane helix</keyword>
<proteinExistence type="predicted"/>
<keyword evidence="2" id="KW-1003">Cell membrane</keyword>
<dbReference type="InterPro" id="IPR043428">
    <property type="entry name" value="LivM-like"/>
</dbReference>
<keyword evidence="5 6" id="KW-0472">Membrane</keyword>
<dbReference type="KEGG" id="psil:PMA3_14460"/>
<accession>A0A191YU37</accession>
<gene>
    <name evidence="8" type="ORF">PMA3_14460</name>
</gene>
<keyword evidence="9" id="KW-1185">Reference proteome</keyword>
<feature type="transmembrane region" description="Helical" evidence="6">
    <location>
        <begin position="115"/>
        <end position="134"/>
    </location>
</feature>
<dbReference type="NCBIfam" id="NF008450">
    <property type="entry name" value="PRK11301.1"/>
    <property type="match status" value="1"/>
</dbReference>
<feature type="transmembrane region" description="Helical" evidence="6">
    <location>
        <begin position="165"/>
        <end position="187"/>
    </location>
</feature>
<keyword evidence="3 6" id="KW-0812">Transmembrane</keyword>